<comment type="cofactor">
    <cofactor evidence="5">
        <name>Zn(2+)</name>
        <dbReference type="ChEBI" id="CHEBI:29105"/>
    </cofactor>
</comment>
<dbReference type="GO" id="GO:0046872">
    <property type="term" value="F:metal ion binding"/>
    <property type="evidence" value="ECO:0007669"/>
    <property type="project" value="UniProtKB-KW"/>
</dbReference>
<dbReference type="GO" id="GO:0008898">
    <property type="term" value="F:S-adenosylmethionine-homocysteine S-methyltransferase activity"/>
    <property type="evidence" value="ECO:0007669"/>
    <property type="project" value="TreeGrafter"/>
</dbReference>
<dbReference type="Pfam" id="PF02574">
    <property type="entry name" value="S-methyl_trans"/>
    <property type="match status" value="1"/>
</dbReference>
<dbReference type="OrthoDB" id="261426at2759"/>
<evidence type="ECO:0000313" key="8">
    <source>
        <dbReference type="EMBL" id="KZF19515.1"/>
    </source>
</evidence>
<dbReference type="InterPro" id="IPR036589">
    <property type="entry name" value="HCY_dom_sf"/>
</dbReference>
<dbReference type="Gene3D" id="3.20.20.330">
    <property type="entry name" value="Homocysteine-binding-like domain"/>
    <property type="match status" value="1"/>
</dbReference>
<sequence>MTNVFVNHFLGIGGVSSVRKVLEGGCGKIRWCQWHDIPSAIDQHWDYPFRHERSKIRAPCVQSRCLAIPTMALDPEKPLLLLDGGLGTTLEDNFGVKFSHQTPLWSGHLLISDPPTLLGAQTAFAAAGSDVILTATYQASFAGFARTPRIDDNSHGGNNGIGYARDEAAEYMNSAIEIARSAFIQAGKRNGGLLALSLGAYGATMSPSTEYSGAYDPEMSDWQGLYKFHYERIMTFVHDKLDWSRISFVAFETLPVVREVRAVRETMKTLGDPSGLRPRYWVSCVFPNQDLKLPDGTTVEELVKELLSPGLPLPYAIGINCTKLSLMRPLIRKFEDAVASISPDYTPRLVIYPDGANNFVYDTTLQQWLPKDNEGGSLDKPGSGSELQSAKTGNKPWGEEMYELVTEVQERGAWPGLLVGGCCKAGPDDIALLRRKLDEAAGASR</sequence>
<accession>A0A164ZU07</accession>
<dbReference type="OMA" id="CSQPEVI"/>
<feature type="binding site" evidence="5">
    <location>
        <position position="422"/>
    </location>
    <ligand>
        <name>Zn(2+)</name>
        <dbReference type="ChEBI" id="CHEBI:29105"/>
    </ligand>
</feature>
<dbReference type="InterPro" id="IPR051486">
    <property type="entry name" value="Hcy_S-methyltransferase"/>
</dbReference>
<dbReference type="PANTHER" id="PTHR46015">
    <property type="entry name" value="ZGC:172121"/>
    <property type="match status" value="1"/>
</dbReference>
<keyword evidence="3 5" id="KW-0479">Metal-binding</keyword>
<feature type="region of interest" description="Disordered" evidence="6">
    <location>
        <begin position="371"/>
        <end position="394"/>
    </location>
</feature>
<keyword evidence="9" id="KW-1185">Reference proteome</keyword>
<dbReference type="Proteomes" id="UP000076632">
    <property type="component" value="Unassembled WGS sequence"/>
</dbReference>
<dbReference type="InterPro" id="IPR003726">
    <property type="entry name" value="HCY_dom"/>
</dbReference>
<dbReference type="AlphaFoldDB" id="A0A164ZU07"/>
<dbReference type="InParanoid" id="A0A164ZU07"/>
<dbReference type="GO" id="GO:0033528">
    <property type="term" value="P:S-methylmethionine cycle"/>
    <property type="evidence" value="ECO:0007669"/>
    <property type="project" value="TreeGrafter"/>
</dbReference>
<evidence type="ECO:0000256" key="3">
    <source>
        <dbReference type="ARBA" id="ARBA00022723"/>
    </source>
</evidence>
<keyword evidence="2 5" id="KW-0808">Transferase</keyword>
<dbReference type="GO" id="GO:0032259">
    <property type="term" value="P:methylation"/>
    <property type="evidence" value="ECO:0007669"/>
    <property type="project" value="UniProtKB-KW"/>
</dbReference>
<dbReference type="RefSeq" id="XP_018185070.1">
    <property type="nucleotide sequence ID" value="XM_018336610.1"/>
</dbReference>
<dbReference type="GeneID" id="28901747"/>
<feature type="binding site" evidence="5">
    <location>
        <position position="423"/>
    </location>
    <ligand>
        <name>Zn(2+)</name>
        <dbReference type="ChEBI" id="CHEBI:29105"/>
    </ligand>
</feature>
<keyword evidence="4 5" id="KW-0862">Zinc</keyword>
<dbReference type="PANTHER" id="PTHR46015:SF1">
    <property type="entry name" value="HOMOCYSTEINE S-METHYLTRANSFERASE-LIKE ISOFORM 1"/>
    <property type="match status" value="1"/>
</dbReference>
<dbReference type="STRING" id="1328760.A0A164ZU07"/>
<name>A0A164ZU07_XYLHT</name>
<dbReference type="SUPFAM" id="SSF82282">
    <property type="entry name" value="Homocysteine S-methyltransferase"/>
    <property type="match status" value="1"/>
</dbReference>
<proteinExistence type="predicted"/>
<protein>
    <submittedName>
        <fullName evidence="8">Homocysteine S-methyltransferase</fullName>
    </submittedName>
</protein>
<evidence type="ECO:0000259" key="7">
    <source>
        <dbReference type="PROSITE" id="PS50970"/>
    </source>
</evidence>
<feature type="binding site" evidence="5">
    <location>
        <position position="321"/>
    </location>
    <ligand>
        <name>Zn(2+)</name>
        <dbReference type="ChEBI" id="CHEBI:29105"/>
    </ligand>
</feature>
<evidence type="ECO:0000256" key="6">
    <source>
        <dbReference type="SAM" id="MobiDB-lite"/>
    </source>
</evidence>
<dbReference type="FunCoup" id="A0A164ZU07">
    <property type="interactions" value="200"/>
</dbReference>
<evidence type="ECO:0000256" key="4">
    <source>
        <dbReference type="ARBA" id="ARBA00022833"/>
    </source>
</evidence>
<evidence type="ECO:0000313" key="9">
    <source>
        <dbReference type="Proteomes" id="UP000076632"/>
    </source>
</evidence>
<evidence type="ECO:0000256" key="1">
    <source>
        <dbReference type="ARBA" id="ARBA00022603"/>
    </source>
</evidence>
<evidence type="ECO:0000256" key="2">
    <source>
        <dbReference type="ARBA" id="ARBA00022679"/>
    </source>
</evidence>
<dbReference type="GO" id="GO:0009086">
    <property type="term" value="P:methionine biosynthetic process"/>
    <property type="evidence" value="ECO:0007669"/>
    <property type="project" value="TreeGrafter"/>
</dbReference>
<dbReference type="PROSITE" id="PS50970">
    <property type="entry name" value="HCY"/>
    <property type="match status" value="1"/>
</dbReference>
<organism evidence="8 9">
    <name type="scientific">Xylona heveae (strain CBS 132557 / TC161)</name>
    <dbReference type="NCBI Taxonomy" id="1328760"/>
    <lineage>
        <taxon>Eukaryota</taxon>
        <taxon>Fungi</taxon>
        <taxon>Dikarya</taxon>
        <taxon>Ascomycota</taxon>
        <taxon>Pezizomycotina</taxon>
        <taxon>Xylonomycetes</taxon>
        <taxon>Xylonales</taxon>
        <taxon>Xylonaceae</taxon>
        <taxon>Xylona</taxon>
    </lineage>
</organism>
<reference evidence="8 9" key="1">
    <citation type="journal article" date="2016" name="Fungal Biol.">
        <title>The genome of Xylona heveae provides a window into fungal endophytism.</title>
        <authorList>
            <person name="Gazis R."/>
            <person name="Kuo A."/>
            <person name="Riley R."/>
            <person name="LaButti K."/>
            <person name="Lipzen A."/>
            <person name="Lin J."/>
            <person name="Amirebrahimi M."/>
            <person name="Hesse C.N."/>
            <person name="Spatafora J.W."/>
            <person name="Henrissat B."/>
            <person name="Hainaut M."/>
            <person name="Grigoriev I.V."/>
            <person name="Hibbett D.S."/>
        </authorList>
    </citation>
    <scope>NUCLEOTIDE SEQUENCE [LARGE SCALE GENOMIC DNA]</scope>
    <source>
        <strain evidence="8 9">TC161</strain>
    </source>
</reference>
<gene>
    <name evidence="8" type="ORF">L228DRAFT_45217</name>
</gene>
<evidence type="ECO:0000256" key="5">
    <source>
        <dbReference type="PROSITE-ProRule" id="PRU00333"/>
    </source>
</evidence>
<dbReference type="EMBL" id="KV407466">
    <property type="protein sequence ID" value="KZF19515.1"/>
    <property type="molecule type" value="Genomic_DNA"/>
</dbReference>
<feature type="domain" description="Hcy-binding" evidence="7">
    <location>
        <begin position="68"/>
        <end position="437"/>
    </location>
</feature>
<keyword evidence="1 5" id="KW-0489">Methyltransferase</keyword>